<comment type="caution">
    <text evidence="7">The sequence shown here is derived from an EMBL/GenBank/DDBJ whole genome shotgun (WGS) entry which is preliminary data.</text>
</comment>
<comment type="similarity">
    <text evidence="1">Belongs to the sigma-70 factor family. ECF subfamily.</text>
</comment>
<dbReference type="InterPro" id="IPR013324">
    <property type="entry name" value="RNA_pol_sigma_r3/r4-like"/>
</dbReference>
<dbReference type="Pfam" id="PF08281">
    <property type="entry name" value="Sigma70_r4_2"/>
    <property type="match status" value="1"/>
</dbReference>
<dbReference type="SUPFAM" id="SSF88659">
    <property type="entry name" value="Sigma3 and sigma4 domains of RNA polymerase sigma factors"/>
    <property type="match status" value="1"/>
</dbReference>
<evidence type="ECO:0000256" key="4">
    <source>
        <dbReference type="ARBA" id="ARBA00023163"/>
    </source>
</evidence>
<dbReference type="OrthoDB" id="9803470at2"/>
<proteinExistence type="inferred from homology"/>
<dbReference type="InterPro" id="IPR036388">
    <property type="entry name" value="WH-like_DNA-bd_sf"/>
</dbReference>
<gene>
    <name evidence="7" type="ORF">DRW07_13385</name>
</gene>
<dbReference type="InterPro" id="IPR014284">
    <property type="entry name" value="RNA_pol_sigma-70_dom"/>
</dbReference>
<dbReference type="GO" id="GO:0006352">
    <property type="term" value="P:DNA-templated transcription initiation"/>
    <property type="evidence" value="ECO:0007669"/>
    <property type="project" value="InterPro"/>
</dbReference>
<dbReference type="Gene3D" id="1.10.10.10">
    <property type="entry name" value="Winged helix-like DNA-binding domain superfamily/Winged helix DNA-binding domain"/>
    <property type="match status" value="1"/>
</dbReference>
<evidence type="ECO:0000259" key="5">
    <source>
        <dbReference type="Pfam" id="PF04542"/>
    </source>
</evidence>
<evidence type="ECO:0000313" key="8">
    <source>
        <dbReference type="Proteomes" id="UP000275281"/>
    </source>
</evidence>
<dbReference type="PANTHER" id="PTHR43133">
    <property type="entry name" value="RNA POLYMERASE ECF-TYPE SIGMA FACTO"/>
    <property type="match status" value="1"/>
</dbReference>
<dbReference type="GO" id="GO:0016987">
    <property type="term" value="F:sigma factor activity"/>
    <property type="evidence" value="ECO:0007669"/>
    <property type="project" value="UniProtKB-KW"/>
</dbReference>
<dbReference type="AlphaFoldDB" id="A0A3N5YL57"/>
<accession>A0A3N5YL57</accession>
<dbReference type="CDD" id="cd06171">
    <property type="entry name" value="Sigma70_r4"/>
    <property type="match status" value="1"/>
</dbReference>
<dbReference type="InterPro" id="IPR013249">
    <property type="entry name" value="RNA_pol_sigma70_r4_t2"/>
</dbReference>
<keyword evidence="8" id="KW-1185">Reference proteome</keyword>
<dbReference type="GO" id="GO:0003677">
    <property type="term" value="F:DNA binding"/>
    <property type="evidence" value="ECO:0007669"/>
    <property type="project" value="InterPro"/>
</dbReference>
<dbReference type="EMBL" id="RPOK01000004">
    <property type="protein sequence ID" value="RPJ65801.1"/>
    <property type="molecule type" value="Genomic_DNA"/>
</dbReference>
<evidence type="ECO:0000256" key="1">
    <source>
        <dbReference type="ARBA" id="ARBA00010641"/>
    </source>
</evidence>
<dbReference type="Proteomes" id="UP000275281">
    <property type="component" value="Unassembled WGS sequence"/>
</dbReference>
<dbReference type="Pfam" id="PF04542">
    <property type="entry name" value="Sigma70_r2"/>
    <property type="match status" value="1"/>
</dbReference>
<keyword evidence="3" id="KW-0731">Sigma factor</keyword>
<dbReference type="NCBIfam" id="TIGR02937">
    <property type="entry name" value="sigma70-ECF"/>
    <property type="match status" value="1"/>
</dbReference>
<dbReference type="InterPro" id="IPR039425">
    <property type="entry name" value="RNA_pol_sigma-70-like"/>
</dbReference>
<dbReference type="InterPro" id="IPR007627">
    <property type="entry name" value="RNA_pol_sigma70_r2"/>
</dbReference>
<feature type="domain" description="RNA polymerase sigma factor 70 region 4 type 2" evidence="6">
    <location>
        <begin position="107"/>
        <end position="158"/>
    </location>
</feature>
<name>A0A3N5YL57_9ALTE</name>
<evidence type="ECO:0000256" key="2">
    <source>
        <dbReference type="ARBA" id="ARBA00023015"/>
    </source>
</evidence>
<evidence type="ECO:0000259" key="6">
    <source>
        <dbReference type="Pfam" id="PF08281"/>
    </source>
</evidence>
<protein>
    <submittedName>
        <fullName evidence="7">RNA polymerase sigma factor</fullName>
    </submittedName>
</protein>
<evidence type="ECO:0000313" key="7">
    <source>
        <dbReference type="EMBL" id="RPJ65801.1"/>
    </source>
</evidence>
<keyword evidence="2" id="KW-0805">Transcription regulation</keyword>
<dbReference type="InterPro" id="IPR013325">
    <property type="entry name" value="RNA_pol_sigma_r2"/>
</dbReference>
<dbReference type="SUPFAM" id="SSF88946">
    <property type="entry name" value="Sigma2 domain of RNA polymerase sigma factors"/>
    <property type="match status" value="1"/>
</dbReference>
<dbReference type="RefSeq" id="WP_124028432.1">
    <property type="nucleotide sequence ID" value="NZ_JBHRSN010000007.1"/>
</dbReference>
<dbReference type="Gene3D" id="1.10.1740.10">
    <property type="match status" value="1"/>
</dbReference>
<sequence length="166" mass="18839">MPSFDTQSFNALYDTYYVDVYRFCYWLSGNKDDAKDIASETFAKIWTVETELNAKTVKGYLLVVARNLYLQGFKKQNSQLRQEISEVEIVSTADTEAEVEAKQSVEKVASALKKISEPDRSILIMKAYEGVSYQELASIFNMTINTLKTRVHRARVTLALNANLGD</sequence>
<keyword evidence="4" id="KW-0804">Transcription</keyword>
<evidence type="ECO:0000256" key="3">
    <source>
        <dbReference type="ARBA" id="ARBA00023082"/>
    </source>
</evidence>
<organism evidence="7 8">
    <name type="scientific">Alteromonas sediminis</name>
    <dbReference type="NCBI Taxonomy" id="2259342"/>
    <lineage>
        <taxon>Bacteria</taxon>
        <taxon>Pseudomonadati</taxon>
        <taxon>Pseudomonadota</taxon>
        <taxon>Gammaproteobacteria</taxon>
        <taxon>Alteromonadales</taxon>
        <taxon>Alteromonadaceae</taxon>
        <taxon>Alteromonas/Salinimonas group</taxon>
        <taxon>Alteromonas</taxon>
    </lineage>
</organism>
<dbReference type="PANTHER" id="PTHR43133:SF60">
    <property type="entry name" value="RNA POLYMERASE SIGMA FACTOR SIGV"/>
    <property type="match status" value="1"/>
</dbReference>
<feature type="domain" description="RNA polymerase sigma-70 region 2" evidence="5">
    <location>
        <begin position="12"/>
        <end position="77"/>
    </location>
</feature>
<reference evidence="7 8" key="1">
    <citation type="submission" date="2018-11" db="EMBL/GenBank/DDBJ databases">
        <authorList>
            <person name="Ye M.-Q."/>
            <person name="Du Z.-J."/>
        </authorList>
    </citation>
    <scope>NUCLEOTIDE SEQUENCE [LARGE SCALE GENOMIC DNA]</scope>
    <source>
        <strain evidence="7 8">U0105</strain>
    </source>
</reference>